<dbReference type="SUPFAM" id="SSF74650">
    <property type="entry name" value="Galactose mutarotase-like"/>
    <property type="match status" value="1"/>
</dbReference>
<dbReference type="InterPro" id="IPR008183">
    <property type="entry name" value="Aldose_1/G6P_1-epimerase"/>
</dbReference>
<protein>
    <submittedName>
        <fullName evidence="4">Aldose epimerase family protein</fullName>
        <ecNumber evidence="4">5.1.3.-</ecNumber>
    </submittedName>
</protein>
<dbReference type="Gene3D" id="2.70.98.10">
    <property type="match status" value="1"/>
</dbReference>
<evidence type="ECO:0000256" key="3">
    <source>
        <dbReference type="ARBA" id="ARBA00023277"/>
    </source>
</evidence>
<evidence type="ECO:0000313" key="5">
    <source>
        <dbReference type="Proteomes" id="UP001589691"/>
    </source>
</evidence>
<dbReference type="GO" id="GO:0016853">
    <property type="term" value="F:isomerase activity"/>
    <property type="evidence" value="ECO:0007669"/>
    <property type="project" value="UniProtKB-KW"/>
</dbReference>
<evidence type="ECO:0000256" key="1">
    <source>
        <dbReference type="ARBA" id="ARBA00006206"/>
    </source>
</evidence>
<reference evidence="4 5" key="1">
    <citation type="submission" date="2024-09" db="EMBL/GenBank/DDBJ databases">
        <authorList>
            <person name="Sun Q."/>
            <person name="Mori K."/>
        </authorList>
    </citation>
    <scope>NUCLEOTIDE SEQUENCE [LARGE SCALE GENOMIC DNA]</scope>
    <source>
        <strain evidence="4 5">TBRC 4576</strain>
    </source>
</reference>
<comment type="similarity">
    <text evidence="1">Belongs to the aldose epimerase family.</text>
</comment>
<keyword evidence="5" id="KW-1185">Reference proteome</keyword>
<sequence>MILKTKQTAFGQINGEPVTRFTLINDHQTRVSVLSYAATWQEFVVVEDGVEQPLVWGLDSIEDYQLVGYCLCQSVGRVAGRIGGAQFDLDGQTYHVDMNEKGHSLHGGAHGFNTLNFDGQLSTTATTASVTLTKHVPSELDQYPGNLDVTITFTLDENDRVTISFKGDTDAATLFNPTNHVYWNTTADRTSLDQQWLQINSQQHLAFDGEKVPTGEKVAVAQTAYDFNQARPVTQALADLKQTTGGIEFDDAYEVTPSATAPIATLGDTAGKRQIKLYSDRNGLVIYTANPFDNAKQAAHHYVALATEAQTLPDAINHAGFGDIALRPDEPRTYTIGYQYERLDK</sequence>
<dbReference type="CDD" id="cd09019">
    <property type="entry name" value="galactose_mutarotase_like"/>
    <property type="match status" value="1"/>
</dbReference>
<evidence type="ECO:0000313" key="4">
    <source>
        <dbReference type="EMBL" id="MFB9769046.1"/>
    </source>
</evidence>
<comment type="caution">
    <text evidence="4">The sequence shown here is derived from an EMBL/GenBank/DDBJ whole genome shotgun (WGS) entry which is preliminary data.</text>
</comment>
<organism evidence="4 5">
    <name type="scientific">Lactiplantibacillus modestisalitolerans</name>
    <dbReference type="NCBI Taxonomy" id="1457219"/>
    <lineage>
        <taxon>Bacteria</taxon>
        <taxon>Bacillati</taxon>
        <taxon>Bacillota</taxon>
        <taxon>Bacilli</taxon>
        <taxon>Lactobacillales</taxon>
        <taxon>Lactobacillaceae</taxon>
        <taxon>Lactiplantibacillus</taxon>
    </lineage>
</organism>
<dbReference type="Proteomes" id="UP001589691">
    <property type="component" value="Unassembled WGS sequence"/>
</dbReference>
<keyword evidence="3" id="KW-0119">Carbohydrate metabolism</keyword>
<evidence type="ECO:0000256" key="2">
    <source>
        <dbReference type="ARBA" id="ARBA00023235"/>
    </source>
</evidence>
<accession>A0ABV5WU15</accession>
<dbReference type="RefSeq" id="WP_371852204.1">
    <property type="nucleotide sequence ID" value="NZ_BJEA01000009.1"/>
</dbReference>
<gene>
    <name evidence="4" type="ORF">ACFFLI_04045</name>
</gene>
<dbReference type="InterPro" id="IPR011013">
    <property type="entry name" value="Gal_mutarotase_sf_dom"/>
</dbReference>
<dbReference type="PANTHER" id="PTHR10091">
    <property type="entry name" value="ALDOSE-1-EPIMERASE"/>
    <property type="match status" value="1"/>
</dbReference>
<dbReference type="PANTHER" id="PTHR10091:SF0">
    <property type="entry name" value="GALACTOSE MUTAROTASE"/>
    <property type="match status" value="1"/>
</dbReference>
<keyword evidence="2 4" id="KW-0413">Isomerase</keyword>
<dbReference type="EC" id="5.1.3.-" evidence="4"/>
<proteinExistence type="inferred from homology"/>
<name>A0ABV5WU15_9LACO</name>
<dbReference type="Pfam" id="PF01263">
    <property type="entry name" value="Aldose_epim"/>
    <property type="match status" value="1"/>
</dbReference>
<dbReference type="EMBL" id="JBHLZY010000008">
    <property type="protein sequence ID" value="MFB9769046.1"/>
    <property type="molecule type" value="Genomic_DNA"/>
</dbReference>
<dbReference type="InterPro" id="IPR014718">
    <property type="entry name" value="GH-type_carb-bd"/>
</dbReference>
<dbReference type="InterPro" id="IPR047215">
    <property type="entry name" value="Galactose_mutarotase-like"/>
</dbReference>